<dbReference type="InterPro" id="IPR053202">
    <property type="entry name" value="EGF_Rcpt_Signaling_Reg"/>
</dbReference>
<dbReference type="PANTHER" id="PTHR34009">
    <property type="entry name" value="PROTEIN STAR"/>
    <property type="match status" value="1"/>
</dbReference>
<dbReference type="Proteomes" id="UP000678499">
    <property type="component" value="Unassembled WGS sequence"/>
</dbReference>
<dbReference type="InterPro" id="IPR006342">
    <property type="entry name" value="FkbM_mtfrase"/>
</dbReference>
<evidence type="ECO:0000259" key="1">
    <source>
        <dbReference type="Pfam" id="PF05050"/>
    </source>
</evidence>
<keyword evidence="3" id="KW-1185">Reference proteome</keyword>
<protein>
    <recommendedName>
        <fullName evidence="1">Methyltransferase FkbM domain-containing protein</fullName>
    </recommendedName>
</protein>
<dbReference type="GO" id="GO:0016197">
    <property type="term" value="P:endosomal transport"/>
    <property type="evidence" value="ECO:0007669"/>
    <property type="project" value="TreeGrafter"/>
</dbReference>
<dbReference type="AlphaFoldDB" id="A0A7R9C0V9"/>
<dbReference type="Pfam" id="PF05050">
    <property type="entry name" value="Methyltransf_21"/>
    <property type="match status" value="1"/>
</dbReference>
<dbReference type="PANTHER" id="PTHR34009:SF2">
    <property type="entry name" value="PROTEIN STAR"/>
    <property type="match status" value="1"/>
</dbReference>
<dbReference type="OrthoDB" id="6368183at2759"/>
<dbReference type="GO" id="GO:0005794">
    <property type="term" value="C:Golgi apparatus"/>
    <property type="evidence" value="ECO:0007669"/>
    <property type="project" value="TreeGrafter"/>
</dbReference>
<dbReference type="GO" id="GO:0005789">
    <property type="term" value="C:endoplasmic reticulum membrane"/>
    <property type="evidence" value="ECO:0007669"/>
    <property type="project" value="TreeGrafter"/>
</dbReference>
<evidence type="ECO:0000313" key="3">
    <source>
        <dbReference type="Proteomes" id="UP000678499"/>
    </source>
</evidence>
<dbReference type="EMBL" id="OA891329">
    <property type="protein sequence ID" value="CAD7284696.1"/>
    <property type="molecule type" value="Genomic_DNA"/>
</dbReference>
<proteinExistence type="predicted"/>
<sequence>MSAKDGTLPVGGSGLHNVPVECYPLYDILVACNSTKLDALFLDVQGPEYDILTTVPWENVDIQLIMVEISTMNKNMKQIEKNMLALLEPHGYKLIKQLGRDFIYSKV</sequence>
<organism evidence="2">
    <name type="scientific">Notodromas monacha</name>
    <dbReference type="NCBI Taxonomy" id="399045"/>
    <lineage>
        <taxon>Eukaryota</taxon>
        <taxon>Metazoa</taxon>
        <taxon>Ecdysozoa</taxon>
        <taxon>Arthropoda</taxon>
        <taxon>Crustacea</taxon>
        <taxon>Oligostraca</taxon>
        <taxon>Ostracoda</taxon>
        <taxon>Podocopa</taxon>
        <taxon>Podocopida</taxon>
        <taxon>Cypridocopina</taxon>
        <taxon>Cypridoidea</taxon>
        <taxon>Cyprididae</taxon>
        <taxon>Notodromas</taxon>
    </lineage>
</organism>
<feature type="domain" description="Methyltransferase FkbM" evidence="1">
    <location>
        <begin position="13"/>
        <end position="94"/>
    </location>
</feature>
<accession>A0A7R9C0V9</accession>
<evidence type="ECO:0000313" key="2">
    <source>
        <dbReference type="EMBL" id="CAD7284696.1"/>
    </source>
</evidence>
<dbReference type="EMBL" id="CAJPEX010009292">
    <property type="protein sequence ID" value="CAG0924848.1"/>
    <property type="molecule type" value="Genomic_DNA"/>
</dbReference>
<dbReference type="GO" id="GO:0031902">
    <property type="term" value="C:late endosome membrane"/>
    <property type="evidence" value="ECO:0007669"/>
    <property type="project" value="TreeGrafter"/>
</dbReference>
<name>A0A7R9C0V9_9CRUS</name>
<dbReference type="GO" id="GO:0005886">
    <property type="term" value="C:plasma membrane"/>
    <property type="evidence" value="ECO:0007669"/>
    <property type="project" value="TreeGrafter"/>
</dbReference>
<dbReference type="GO" id="GO:0006888">
    <property type="term" value="P:endoplasmic reticulum to Golgi vesicle-mediated transport"/>
    <property type="evidence" value="ECO:0007669"/>
    <property type="project" value="TreeGrafter"/>
</dbReference>
<gene>
    <name evidence="2" type="ORF">NMOB1V02_LOCUS12301</name>
</gene>
<reference evidence="2" key="1">
    <citation type="submission" date="2020-11" db="EMBL/GenBank/DDBJ databases">
        <authorList>
            <person name="Tran Van P."/>
        </authorList>
    </citation>
    <scope>NUCLEOTIDE SEQUENCE</scope>
</reference>